<reference evidence="1 2" key="1">
    <citation type="journal article" date="2014" name="Nature">
        <title>An environmental bacterial taxon with a large and distinct metabolic repertoire.</title>
        <authorList>
            <person name="Wilson M.C."/>
            <person name="Mori T."/>
            <person name="Ruckert C."/>
            <person name="Uria A.R."/>
            <person name="Helf M.J."/>
            <person name="Takada K."/>
            <person name="Gernert C."/>
            <person name="Steffens U.A."/>
            <person name="Heycke N."/>
            <person name="Schmitt S."/>
            <person name="Rinke C."/>
            <person name="Helfrich E.J."/>
            <person name="Brachmann A.O."/>
            <person name="Gurgui C."/>
            <person name="Wakimoto T."/>
            <person name="Kracht M."/>
            <person name="Crusemann M."/>
            <person name="Hentschel U."/>
            <person name="Abe I."/>
            <person name="Matsunaga S."/>
            <person name="Kalinowski J."/>
            <person name="Takeyama H."/>
            <person name="Piel J."/>
        </authorList>
    </citation>
    <scope>NUCLEOTIDE SEQUENCE [LARGE SCALE GENOMIC DNA]</scope>
    <source>
        <strain evidence="2">TSY1</strain>
    </source>
</reference>
<dbReference type="Proteomes" id="UP000019141">
    <property type="component" value="Unassembled WGS sequence"/>
</dbReference>
<protein>
    <submittedName>
        <fullName evidence="1">Uncharacterized protein</fullName>
    </submittedName>
</protein>
<evidence type="ECO:0000313" key="2">
    <source>
        <dbReference type="Proteomes" id="UP000019141"/>
    </source>
</evidence>
<name>W4LWM5_ENTF1</name>
<organism evidence="1 2">
    <name type="scientific">Entotheonella factor</name>
    <dbReference type="NCBI Taxonomy" id="1429438"/>
    <lineage>
        <taxon>Bacteria</taxon>
        <taxon>Pseudomonadati</taxon>
        <taxon>Nitrospinota/Tectimicrobiota group</taxon>
        <taxon>Candidatus Tectimicrobiota</taxon>
        <taxon>Candidatus Entotheonellia</taxon>
        <taxon>Candidatus Entotheonellales</taxon>
        <taxon>Candidatus Entotheonellaceae</taxon>
        <taxon>Candidatus Entotheonella</taxon>
    </lineage>
</organism>
<comment type="caution">
    <text evidence="1">The sequence shown here is derived from an EMBL/GenBank/DDBJ whole genome shotgun (WGS) entry which is preliminary data.</text>
</comment>
<accession>W4LWM5</accession>
<keyword evidence="2" id="KW-1185">Reference proteome</keyword>
<dbReference type="HOGENOM" id="CLU_3005555_0_0_7"/>
<proteinExistence type="predicted"/>
<gene>
    <name evidence="1" type="ORF">ETSY1_04010</name>
</gene>
<dbReference type="EMBL" id="AZHW01000155">
    <property type="protein sequence ID" value="ETX02310.1"/>
    <property type="molecule type" value="Genomic_DNA"/>
</dbReference>
<sequence>MKNNRELMQIHVEALFTYDAMGHLYRVNEPGGAVAPRFFLGRTAAGHEWRFRHDVD</sequence>
<dbReference type="AlphaFoldDB" id="W4LWM5"/>
<evidence type="ECO:0000313" key="1">
    <source>
        <dbReference type="EMBL" id="ETX02310.1"/>
    </source>
</evidence>